<reference evidence="9 10" key="1">
    <citation type="submission" date="2015-08" db="EMBL/GenBank/DDBJ databases">
        <title>Genomic sequence of Lactobacillus heilongjiangensis DSM 28069, isolated from Chinese traditional pickle.</title>
        <authorList>
            <person name="Jiang X."/>
            <person name="Zheng B."/>
            <person name="Cheng H."/>
        </authorList>
    </citation>
    <scope>NUCLEOTIDE SEQUENCE [LARGE SCALE GENOMIC DNA]</scope>
    <source>
        <strain evidence="9 10">DSM 28069</strain>
    </source>
</reference>
<dbReference type="InterPro" id="IPR005196">
    <property type="entry name" value="Glyco_hydro_65_N"/>
</dbReference>
<evidence type="ECO:0000259" key="8">
    <source>
        <dbReference type="Pfam" id="PF03636"/>
    </source>
</evidence>
<dbReference type="InterPro" id="IPR037018">
    <property type="entry name" value="GH65_N"/>
</dbReference>
<keyword evidence="10" id="KW-1185">Reference proteome</keyword>
<dbReference type="InterPro" id="IPR017045">
    <property type="entry name" value="Malt_Pase/Glycosyl_Hdrlase"/>
</dbReference>
<protein>
    <submittedName>
        <fullName evidence="9">Kojibiose phosphorylase</fullName>
    </submittedName>
</protein>
<dbReference type="EMBL" id="CP012559">
    <property type="protein sequence ID" value="ALB28566.1"/>
    <property type="molecule type" value="Genomic_DNA"/>
</dbReference>
<evidence type="ECO:0000256" key="3">
    <source>
        <dbReference type="ARBA" id="ARBA00022679"/>
    </source>
</evidence>
<evidence type="ECO:0000313" key="10">
    <source>
        <dbReference type="Proteomes" id="UP000061546"/>
    </source>
</evidence>
<organism evidence="9 10">
    <name type="scientific">Companilactobacillus heilongjiangensis</name>
    <dbReference type="NCBI Taxonomy" id="1074467"/>
    <lineage>
        <taxon>Bacteria</taxon>
        <taxon>Bacillati</taxon>
        <taxon>Bacillota</taxon>
        <taxon>Bacilli</taxon>
        <taxon>Lactobacillales</taxon>
        <taxon>Lactobacillaceae</taxon>
        <taxon>Companilactobacillus</taxon>
    </lineage>
</organism>
<dbReference type="RefSeq" id="WP_041499215.1">
    <property type="nucleotide sequence ID" value="NZ_BJDV01000008.1"/>
</dbReference>
<comment type="similarity">
    <text evidence="1">Belongs to the glycosyl hydrolase 65 family.</text>
</comment>
<dbReference type="AlphaFoldDB" id="A0A0K2LBA1"/>
<dbReference type="GO" id="GO:0005975">
    <property type="term" value="P:carbohydrate metabolic process"/>
    <property type="evidence" value="ECO:0007669"/>
    <property type="project" value="InterPro"/>
</dbReference>
<dbReference type="Pfam" id="PF03633">
    <property type="entry name" value="Glyco_hydro_65C"/>
    <property type="match status" value="1"/>
</dbReference>
<evidence type="ECO:0000259" key="7">
    <source>
        <dbReference type="Pfam" id="PF03633"/>
    </source>
</evidence>
<dbReference type="Proteomes" id="UP000061546">
    <property type="component" value="Chromosome"/>
</dbReference>
<feature type="domain" description="Glycoside hydrolase family 65 central catalytic" evidence="6">
    <location>
        <begin position="424"/>
        <end position="820"/>
    </location>
</feature>
<feature type="binding site" evidence="5">
    <location>
        <begin position="459"/>
        <end position="460"/>
    </location>
    <ligand>
        <name>substrate</name>
    </ligand>
</feature>
<dbReference type="PIRSF" id="PIRSF036289">
    <property type="entry name" value="Glycosyl_hydrolase_malt_phosph"/>
    <property type="match status" value="1"/>
</dbReference>
<dbReference type="InterPro" id="IPR005195">
    <property type="entry name" value="Glyco_hydro_65_M"/>
</dbReference>
<gene>
    <name evidence="9" type="ORF">JP39_03875</name>
</gene>
<dbReference type="Gene3D" id="1.50.10.10">
    <property type="match status" value="1"/>
</dbReference>
<evidence type="ECO:0000256" key="4">
    <source>
        <dbReference type="PIRSR" id="PIRSR036289-50"/>
    </source>
</evidence>
<dbReference type="InterPro" id="IPR005194">
    <property type="entry name" value="Glyco_hydro_65_C"/>
</dbReference>
<dbReference type="PANTHER" id="PTHR11051:SF8">
    <property type="entry name" value="PROTEIN-GLUCOSYLGALACTOSYLHYDROXYLYSINE GLUCOSIDASE"/>
    <property type="match status" value="1"/>
</dbReference>
<dbReference type="Gene3D" id="2.60.420.10">
    <property type="entry name" value="Maltose phosphorylase, domain 3"/>
    <property type="match status" value="1"/>
</dbReference>
<dbReference type="PANTHER" id="PTHR11051">
    <property type="entry name" value="GLYCOSYL HYDROLASE-RELATED"/>
    <property type="match status" value="1"/>
</dbReference>
<dbReference type="GO" id="GO:0004553">
    <property type="term" value="F:hydrolase activity, hydrolyzing O-glycosyl compounds"/>
    <property type="evidence" value="ECO:0007669"/>
    <property type="project" value="TreeGrafter"/>
</dbReference>
<sequence length="899" mass="103130">MKPMYIKITDSQISYSNSENAIDEKSYNFDSNIELKQNLQTFKDSLSDQPNVIVITNPSRFLLKKNAIEFLGQVVDFGTELENIFHIPVINIEEKVDSDLLLASEHEVDYATWHLDYYGLDHGKRQYGQESMQTIGNGYFGLRGTYLEAKASDDNYPATYIAGVFNQLSTPINGRDIINEDLVNLPNAQYITFSINDGQPFKIDKSVIKESNRSLDLKTGLLTITLLIQLEDGKELQVIEKKVADMQNYHDYYLQYAINPMNFNGKITIYTQIDGTVVNSNVERYRNLANKHLVIDQIDNIDKTAVLAAHTVQSDIKLAIKTDLHYPTIVNPLYSVHNEDEIAEQRLEFNAQAGETYYFEKDVSLFTSLETKENVVSVAEKHQFLPSFADAAKQAAKDWQKVWKQEDVVITGDITAQKLLRLNSYSMTTAAQADANKDLDASVGSRGLTGEGYRGHIFWDELFDINFYVLHNPELVKYLLMYRYNRLKAALDYAESNGHNGAMYPWQSGLYGDEQSQEVHLNPITNKWDPDNSRKQRHVSLAVAYNVLNYFHLSHDEKFMQHYGLVMLLDIAKFWIDMSKLDKNTGKYTIANVMGPDEFHEGYPDKEESGLKNNAYTNIMVSWLFKKVGELINTESSDVLDNNFRKANFSDIDIQKLDDIRHNLKLDFQDDILGQFEGYFDLKRLDFDKYRKQYGNISRMDRILKAHDDTPDNYQVAKQADTLMALFNLTDQDFFDILSDLGYPITNHEMFINDNVKYYIERTTHGSTLSRIVYSMLLLKADDTKTAWKLFYEALTSDYYDIQGGTTAEGIHLGVMGATLNLVTSFFAGIDYRGDVLEIDPNMPEQWEEIDFKMNFKGTQFKFQITSDGVSIKANQDTEVIFIGKKLPLTANLEIQLTY</sequence>
<feature type="domain" description="Glycoside hydrolase family 65 C-terminal" evidence="7">
    <location>
        <begin position="833"/>
        <end position="877"/>
    </location>
</feature>
<dbReference type="InterPro" id="IPR012341">
    <property type="entry name" value="6hp_glycosidase-like_sf"/>
</dbReference>
<accession>A0A0K2LBA1</accession>
<dbReference type="Pfam" id="PF03636">
    <property type="entry name" value="Glyco_hydro_65N"/>
    <property type="match status" value="1"/>
</dbReference>
<evidence type="ECO:0000313" key="9">
    <source>
        <dbReference type="EMBL" id="ALB28566.1"/>
    </source>
</evidence>
<dbReference type="GO" id="GO:0030246">
    <property type="term" value="F:carbohydrate binding"/>
    <property type="evidence" value="ECO:0007669"/>
    <property type="project" value="InterPro"/>
</dbReference>
<dbReference type="SUPFAM" id="SSF74650">
    <property type="entry name" value="Galactose mutarotase-like"/>
    <property type="match status" value="1"/>
</dbReference>
<dbReference type="Pfam" id="PF03632">
    <property type="entry name" value="Glyco_hydro_65m"/>
    <property type="match status" value="1"/>
</dbReference>
<dbReference type="KEGG" id="lhi:JP39_03875"/>
<dbReference type="GO" id="GO:0016757">
    <property type="term" value="F:glycosyltransferase activity"/>
    <property type="evidence" value="ECO:0007669"/>
    <property type="project" value="UniProtKB-KW"/>
</dbReference>
<evidence type="ECO:0000256" key="1">
    <source>
        <dbReference type="ARBA" id="ARBA00006768"/>
    </source>
</evidence>
<dbReference type="SUPFAM" id="SSF48208">
    <property type="entry name" value="Six-hairpin glycosidases"/>
    <property type="match status" value="1"/>
</dbReference>
<dbReference type="InterPro" id="IPR008928">
    <property type="entry name" value="6-hairpin_glycosidase_sf"/>
</dbReference>
<dbReference type="Gene3D" id="2.70.98.40">
    <property type="entry name" value="Glycoside hydrolase, family 65, N-terminal domain"/>
    <property type="match status" value="1"/>
</dbReference>
<feature type="domain" description="Glycoside hydrolase family 65 N-terminal" evidence="8">
    <location>
        <begin position="124"/>
        <end position="368"/>
    </location>
</feature>
<dbReference type="InterPro" id="IPR011013">
    <property type="entry name" value="Gal_mutarotase_sf_dom"/>
</dbReference>
<keyword evidence="2" id="KW-0328">Glycosyltransferase</keyword>
<name>A0A0K2LBA1_9LACO</name>
<dbReference type="OrthoDB" id="9758855at2"/>
<evidence type="ECO:0000256" key="5">
    <source>
        <dbReference type="PIRSR" id="PIRSR036289-51"/>
    </source>
</evidence>
<evidence type="ECO:0000259" key="6">
    <source>
        <dbReference type="Pfam" id="PF03632"/>
    </source>
</evidence>
<proteinExistence type="inferred from homology"/>
<keyword evidence="3" id="KW-0808">Transferase</keyword>
<feature type="active site" description="Proton donor" evidence="4">
    <location>
        <position position="598"/>
    </location>
</feature>
<dbReference type="STRING" id="1074467.JP39_03875"/>
<evidence type="ECO:0000256" key="2">
    <source>
        <dbReference type="ARBA" id="ARBA00022676"/>
    </source>
</evidence>
<feature type="binding site" evidence="5">
    <location>
        <begin position="718"/>
        <end position="719"/>
    </location>
    <ligand>
        <name>substrate</name>
    </ligand>
</feature>